<dbReference type="EMBL" id="JACBZY010000001">
    <property type="protein sequence ID" value="NYH00367.1"/>
    <property type="molecule type" value="Genomic_DNA"/>
</dbReference>
<feature type="domain" description="Endonuclease/exonuclease/phosphatase" evidence="1">
    <location>
        <begin position="8"/>
        <end position="216"/>
    </location>
</feature>
<keyword evidence="2" id="KW-0255">Endonuclease</keyword>
<name>A0A852YBN1_9MICO</name>
<sequence>MPSELRIGSYNLWKNAAAHELEQLAIEHELDVLCLQECDSTKLPVTIGPLQRAASTERNRLGLAIYHREEAFSALETAVFTLPKSFHDYLMSPGEERLLAIKLVDRATDEEVVVASFHAAPLTTMNSARRRQIKLSHQLLAEWAPEIPMLMVGDYNYPLFHGGLQKQIDRSGHELTFSDSHTYKRYRYIRGHFDFVTSLKMTIASVATLPKGASDHMPILVKATALGAV</sequence>
<dbReference type="SUPFAM" id="SSF56219">
    <property type="entry name" value="DNase I-like"/>
    <property type="match status" value="1"/>
</dbReference>
<gene>
    <name evidence="2" type="ORF">BJ979_002992</name>
</gene>
<dbReference type="RefSeq" id="WP_343046727.1">
    <property type="nucleotide sequence ID" value="NZ_JACBZY010000001.1"/>
</dbReference>
<keyword evidence="3" id="KW-1185">Reference proteome</keyword>
<protein>
    <submittedName>
        <fullName evidence="2">Endonuclease/exonuclease/phosphatase family metal-dependent hydrolase</fullName>
    </submittedName>
</protein>
<dbReference type="InterPro" id="IPR036691">
    <property type="entry name" value="Endo/exonu/phosph_ase_sf"/>
</dbReference>
<dbReference type="GO" id="GO:0004519">
    <property type="term" value="F:endonuclease activity"/>
    <property type="evidence" value="ECO:0007669"/>
    <property type="project" value="UniProtKB-KW"/>
</dbReference>
<dbReference type="Proteomes" id="UP000553888">
    <property type="component" value="Unassembled WGS sequence"/>
</dbReference>
<keyword evidence="2" id="KW-0378">Hydrolase</keyword>
<reference evidence="2 3" key="1">
    <citation type="submission" date="2020-07" db="EMBL/GenBank/DDBJ databases">
        <title>Sequencing the genomes of 1000 actinobacteria strains.</title>
        <authorList>
            <person name="Klenk H.-P."/>
        </authorList>
    </citation>
    <scope>NUCLEOTIDE SEQUENCE [LARGE SCALE GENOMIC DNA]</scope>
    <source>
        <strain evidence="2 3">DSM 23141</strain>
    </source>
</reference>
<proteinExistence type="predicted"/>
<dbReference type="GO" id="GO:0004527">
    <property type="term" value="F:exonuclease activity"/>
    <property type="evidence" value="ECO:0007669"/>
    <property type="project" value="UniProtKB-KW"/>
</dbReference>
<keyword evidence="2" id="KW-0269">Exonuclease</keyword>
<dbReference type="AlphaFoldDB" id="A0A852YBN1"/>
<accession>A0A852YBN1</accession>
<evidence type="ECO:0000313" key="3">
    <source>
        <dbReference type="Proteomes" id="UP000553888"/>
    </source>
</evidence>
<dbReference type="Gene3D" id="3.60.10.10">
    <property type="entry name" value="Endonuclease/exonuclease/phosphatase"/>
    <property type="match status" value="1"/>
</dbReference>
<evidence type="ECO:0000313" key="2">
    <source>
        <dbReference type="EMBL" id="NYH00367.1"/>
    </source>
</evidence>
<keyword evidence="2" id="KW-0540">Nuclease</keyword>
<organism evidence="2 3">
    <name type="scientific">Schumannella luteola</name>
    <dbReference type="NCBI Taxonomy" id="472059"/>
    <lineage>
        <taxon>Bacteria</taxon>
        <taxon>Bacillati</taxon>
        <taxon>Actinomycetota</taxon>
        <taxon>Actinomycetes</taxon>
        <taxon>Micrococcales</taxon>
        <taxon>Microbacteriaceae</taxon>
        <taxon>Schumannella</taxon>
    </lineage>
</organism>
<dbReference type="Pfam" id="PF03372">
    <property type="entry name" value="Exo_endo_phos"/>
    <property type="match status" value="1"/>
</dbReference>
<comment type="caution">
    <text evidence="2">The sequence shown here is derived from an EMBL/GenBank/DDBJ whole genome shotgun (WGS) entry which is preliminary data.</text>
</comment>
<evidence type="ECO:0000259" key="1">
    <source>
        <dbReference type="Pfam" id="PF03372"/>
    </source>
</evidence>
<dbReference type="InterPro" id="IPR005135">
    <property type="entry name" value="Endo/exonuclease/phosphatase"/>
</dbReference>